<organism evidence="1 2">
    <name type="scientific">Rhizophagus irregularis (strain DAOM 197198w)</name>
    <name type="common">Glomus intraradices</name>
    <dbReference type="NCBI Taxonomy" id="1432141"/>
    <lineage>
        <taxon>Eukaryota</taxon>
        <taxon>Fungi</taxon>
        <taxon>Fungi incertae sedis</taxon>
        <taxon>Mucoromycota</taxon>
        <taxon>Glomeromycotina</taxon>
        <taxon>Glomeromycetes</taxon>
        <taxon>Glomerales</taxon>
        <taxon>Glomeraceae</taxon>
        <taxon>Rhizophagus</taxon>
    </lineage>
</organism>
<gene>
    <name evidence="1" type="ORF">RirG_121380</name>
</gene>
<keyword evidence="2" id="KW-1185">Reference proteome</keyword>
<dbReference type="Proteomes" id="UP000022910">
    <property type="component" value="Unassembled WGS sequence"/>
</dbReference>
<dbReference type="HOGENOM" id="CLU_1949990_0_0_1"/>
<proteinExistence type="predicted"/>
<protein>
    <submittedName>
        <fullName evidence="1">Uncharacterized protein</fullName>
    </submittedName>
</protein>
<dbReference type="AlphaFoldDB" id="A0A015JHW1"/>
<reference evidence="1 2" key="1">
    <citation type="submission" date="2014-02" db="EMBL/GenBank/DDBJ databases">
        <title>Single nucleus genome sequencing reveals high similarity among nuclei of an endomycorrhizal fungus.</title>
        <authorList>
            <person name="Lin K."/>
            <person name="Geurts R."/>
            <person name="Zhang Z."/>
            <person name="Limpens E."/>
            <person name="Saunders D.G."/>
            <person name="Mu D."/>
            <person name="Pang E."/>
            <person name="Cao H."/>
            <person name="Cha H."/>
            <person name="Lin T."/>
            <person name="Zhou Q."/>
            <person name="Shang Y."/>
            <person name="Li Y."/>
            <person name="Ivanov S."/>
            <person name="Sharma T."/>
            <person name="Velzen R.V."/>
            <person name="Ruijter N.D."/>
            <person name="Aanen D.K."/>
            <person name="Win J."/>
            <person name="Kamoun S."/>
            <person name="Bisseling T."/>
            <person name="Huang S."/>
        </authorList>
    </citation>
    <scope>NUCLEOTIDE SEQUENCE [LARGE SCALE GENOMIC DNA]</scope>
    <source>
        <strain evidence="2">DAOM197198w</strain>
    </source>
</reference>
<sequence length="129" mass="14746">MSSESDYLMSSESDKDYATFSLDDTDTSSEERLFVDAALAEDKLPSFDGDFAPYFQDLTTATLFCWIHKHNISTSAYEDLVDIIMRPEFNRDAYCKEYLEISNIEGTTSSSLNISKIYLNLIKKNTLNF</sequence>
<dbReference type="OrthoDB" id="2423173at2759"/>
<comment type="caution">
    <text evidence="1">The sequence shown here is derived from an EMBL/GenBank/DDBJ whole genome shotgun (WGS) entry which is preliminary data.</text>
</comment>
<evidence type="ECO:0000313" key="2">
    <source>
        <dbReference type="Proteomes" id="UP000022910"/>
    </source>
</evidence>
<dbReference type="EMBL" id="JEMT01018491">
    <property type="protein sequence ID" value="EXX66685.1"/>
    <property type="molecule type" value="Genomic_DNA"/>
</dbReference>
<accession>A0A015JHW1</accession>
<evidence type="ECO:0000313" key="1">
    <source>
        <dbReference type="EMBL" id="EXX66685.1"/>
    </source>
</evidence>
<name>A0A015JHW1_RHIIW</name>